<dbReference type="Pfam" id="PF00378">
    <property type="entry name" value="ECH_1"/>
    <property type="match status" value="1"/>
</dbReference>
<dbReference type="GO" id="GO:0016829">
    <property type="term" value="F:lyase activity"/>
    <property type="evidence" value="ECO:0007669"/>
    <property type="project" value="UniProtKB-KW"/>
</dbReference>
<dbReference type="PROSITE" id="PS00166">
    <property type="entry name" value="ENOYL_COA_HYDRATASE"/>
    <property type="match status" value="1"/>
</dbReference>
<dbReference type="PANTHER" id="PTHR11941">
    <property type="entry name" value="ENOYL-COA HYDRATASE-RELATED"/>
    <property type="match status" value="1"/>
</dbReference>
<evidence type="ECO:0000256" key="5">
    <source>
        <dbReference type="ARBA" id="ARBA00023235"/>
    </source>
</evidence>
<dbReference type="PANTHER" id="PTHR11941:SF68">
    <property type="entry name" value="CARNITINYL-COA DEHYDRATASE"/>
    <property type="match status" value="1"/>
</dbReference>
<organism evidence="8 9">
    <name type="scientific">Aspergillus terreus</name>
    <dbReference type="NCBI Taxonomy" id="33178"/>
    <lineage>
        <taxon>Eukaryota</taxon>
        <taxon>Fungi</taxon>
        <taxon>Dikarya</taxon>
        <taxon>Ascomycota</taxon>
        <taxon>Pezizomycotina</taxon>
        <taxon>Eurotiomycetes</taxon>
        <taxon>Eurotiomycetidae</taxon>
        <taxon>Eurotiales</taxon>
        <taxon>Aspergillaceae</taxon>
        <taxon>Aspergillus</taxon>
        <taxon>Aspergillus subgen. Circumdati</taxon>
    </lineage>
</organism>
<dbReference type="GO" id="GO:0006635">
    <property type="term" value="P:fatty acid beta-oxidation"/>
    <property type="evidence" value="ECO:0007669"/>
    <property type="project" value="TreeGrafter"/>
</dbReference>
<evidence type="ECO:0000256" key="7">
    <source>
        <dbReference type="RuleBase" id="RU003707"/>
    </source>
</evidence>
<dbReference type="InterPro" id="IPR001753">
    <property type="entry name" value="Enoyl-CoA_hydra/iso"/>
</dbReference>
<dbReference type="SUPFAM" id="SSF52096">
    <property type="entry name" value="ClpP/crotonase"/>
    <property type="match status" value="1"/>
</dbReference>
<comment type="pathway">
    <text evidence="2">Siderophore biosynthesis.</text>
</comment>
<dbReference type="CDD" id="cd06558">
    <property type="entry name" value="crotonase-like"/>
    <property type="match status" value="1"/>
</dbReference>
<dbReference type="GO" id="GO:0005777">
    <property type="term" value="C:peroxisome"/>
    <property type="evidence" value="ECO:0007669"/>
    <property type="project" value="UniProtKB-SubCell"/>
</dbReference>
<comment type="similarity">
    <text evidence="3 7">Belongs to the enoyl-CoA hydratase/isomerase family.</text>
</comment>
<evidence type="ECO:0000256" key="2">
    <source>
        <dbReference type="ARBA" id="ARBA00004924"/>
    </source>
</evidence>
<sequence length="281" mass="30464">MPQFHSPPPKTTRYALAFPSPGILLVTITREKRMNSIDTQGHWEGDALWAWFDDEPSMRVAVITGAGTRAFSAGADLLEQHDRAQSTEDKDRVAKPVGMPPSGFAGISRRRGKKPIIAAVNGFALGGGFEICLNCDMIVASPTASFALPEVQRGLYAAAGGLARIVREVGMHVGSELALTGRRLSAQEAFDLRLVNTVSRSPDTLLDEAMRMAQKVASLSPDAVIVTRDGLREAWESGSVEQASRVTDGRYLRALMQSENLKIGLAAFAMKKEPKWVDSKL</sequence>
<comment type="subcellular location">
    <subcellularLocation>
        <location evidence="1">Peroxisome</location>
    </subcellularLocation>
</comment>
<evidence type="ECO:0000256" key="3">
    <source>
        <dbReference type="ARBA" id="ARBA00005254"/>
    </source>
</evidence>
<name>A0A5M3YPF2_ASPTE</name>
<gene>
    <name evidence="8" type="ORF">ATEIFO6365_0001041100</name>
</gene>
<dbReference type="InterPro" id="IPR029045">
    <property type="entry name" value="ClpP/crotonase-like_dom_sf"/>
</dbReference>
<dbReference type="InterPro" id="IPR018376">
    <property type="entry name" value="Enoyl-CoA_hyd/isom_CS"/>
</dbReference>
<dbReference type="OrthoDB" id="2139957at2759"/>
<dbReference type="AlphaFoldDB" id="A0A5M3YPF2"/>
<evidence type="ECO:0000256" key="4">
    <source>
        <dbReference type="ARBA" id="ARBA00023140"/>
    </source>
</evidence>
<dbReference type="Gene3D" id="3.90.226.10">
    <property type="entry name" value="2-enoyl-CoA Hydratase, Chain A, domain 1"/>
    <property type="match status" value="1"/>
</dbReference>
<proteinExistence type="inferred from homology"/>
<keyword evidence="4" id="KW-0576">Peroxisome</keyword>
<comment type="caution">
    <text evidence="8">The sequence shown here is derived from an EMBL/GenBank/DDBJ whole genome shotgun (WGS) entry which is preliminary data.</text>
</comment>
<evidence type="ECO:0000256" key="1">
    <source>
        <dbReference type="ARBA" id="ARBA00004275"/>
    </source>
</evidence>
<reference evidence="8 9" key="1">
    <citation type="submission" date="2020-01" db="EMBL/GenBank/DDBJ databases">
        <title>Aspergillus terreus IFO 6365 whole genome shotgun sequence.</title>
        <authorList>
            <person name="Kanamasa S."/>
            <person name="Takahashi H."/>
        </authorList>
    </citation>
    <scope>NUCLEOTIDE SEQUENCE [LARGE SCALE GENOMIC DNA]</scope>
    <source>
        <strain evidence="8 9">IFO 6365</strain>
    </source>
</reference>
<dbReference type="GO" id="GO:0005739">
    <property type="term" value="C:mitochondrion"/>
    <property type="evidence" value="ECO:0007669"/>
    <property type="project" value="TreeGrafter"/>
</dbReference>
<dbReference type="GO" id="GO:0016853">
    <property type="term" value="F:isomerase activity"/>
    <property type="evidence" value="ECO:0007669"/>
    <property type="project" value="UniProtKB-KW"/>
</dbReference>
<dbReference type="VEuPathDB" id="FungiDB:ATEG_01211"/>
<keyword evidence="6" id="KW-0456">Lyase</keyword>
<evidence type="ECO:0000256" key="6">
    <source>
        <dbReference type="ARBA" id="ARBA00023239"/>
    </source>
</evidence>
<protein>
    <submittedName>
        <fullName evidence="8">Carnitinyl-CoA dehydratase</fullName>
    </submittedName>
</protein>
<keyword evidence="9" id="KW-1185">Reference proteome</keyword>
<dbReference type="FunFam" id="3.90.226.10:FF:000074">
    <property type="entry name" value="Enoyl-CoA hydratase (AFU_orthologue AFUA_2G10650)"/>
    <property type="match status" value="1"/>
</dbReference>
<evidence type="ECO:0000313" key="8">
    <source>
        <dbReference type="EMBL" id="GFF12188.1"/>
    </source>
</evidence>
<dbReference type="EMBL" id="BLJY01000001">
    <property type="protein sequence ID" value="GFF12188.1"/>
    <property type="molecule type" value="Genomic_DNA"/>
</dbReference>
<keyword evidence="5" id="KW-0413">Isomerase</keyword>
<accession>A0A5M3YPF2</accession>
<evidence type="ECO:0000313" key="9">
    <source>
        <dbReference type="Proteomes" id="UP000452235"/>
    </source>
</evidence>
<dbReference type="Proteomes" id="UP000452235">
    <property type="component" value="Unassembled WGS sequence"/>
</dbReference>